<dbReference type="Gene3D" id="1.10.555.10">
    <property type="entry name" value="Rho GTPase activation protein"/>
    <property type="match status" value="1"/>
</dbReference>
<dbReference type="STRING" id="1890683.A0A427YUG7"/>
<feature type="compositionally biased region" description="Low complexity" evidence="1">
    <location>
        <begin position="382"/>
        <end position="405"/>
    </location>
</feature>
<feature type="compositionally biased region" description="Low complexity" evidence="1">
    <location>
        <begin position="224"/>
        <end position="251"/>
    </location>
</feature>
<feature type="region of interest" description="Disordered" evidence="1">
    <location>
        <begin position="1"/>
        <end position="101"/>
    </location>
</feature>
<evidence type="ECO:0000313" key="4">
    <source>
        <dbReference type="Proteomes" id="UP000279259"/>
    </source>
</evidence>
<feature type="region of interest" description="Disordered" evidence="1">
    <location>
        <begin position="451"/>
        <end position="488"/>
    </location>
</feature>
<dbReference type="Proteomes" id="UP000279259">
    <property type="component" value="Unassembled WGS sequence"/>
</dbReference>
<feature type="region of interest" description="Disordered" evidence="1">
    <location>
        <begin position="947"/>
        <end position="969"/>
    </location>
</feature>
<organism evidence="3 4">
    <name type="scientific">Saitozyma podzolica</name>
    <dbReference type="NCBI Taxonomy" id="1890683"/>
    <lineage>
        <taxon>Eukaryota</taxon>
        <taxon>Fungi</taxon>
        <taxon>Dikarya</taxon>
        <taxon>Basidiomycota</taxon>
        <taxon>Agaricomycotina</taxon>
        <taxon>Tremellomycetes</taxon>
        <taxon>Tremellales</taxon>
        <taxon>Trimorphomycetaceae</taxon>
        <taxon>Saitozyma</taxon>
    </lineage>
</organism>
<accession>A0A427YUG7</accession>
<dbReference type="GO" id="GO:0005096">
    <property type="term" value="F:GTPase activator activity"/>
    <property type="evidence" value="ECO:0007669"/>
    <property type="project" value="InterPro"/>
</dbReference>
<dbReference type="PROSITE" id="PS50238">
    <property type="entry name" value="RHOGAP"/>
    <property type="match status" value="1"/>
</dbReference>
<dbReference type="EMBL" id="RSCD01000002">
    <property type="protein sequence ID" value="RSH94722.1"/>
    <property type="molecule type" value="Genomic_DNA"/>
</dbReference>
<evidence type="ECO:0000313" key="3">
    <source>
        <dbReference type="EMBL" id="RSH94722.1"/>
    </source>
</evidence>
<feature type="compositionally biased region" description="Polar residues" evidence="1">
    <location>
        <begin position="918"/>
        <end position="935"/>
    </location>
</feature>
<feature type="domain" description="Rho-GAP" evidence="2">
    <location>
        <begin position="527"/>
        <end position="743"/>
    </location>
</feature>
<proteinExistence type="predicted"/>
<dbReference type="InterPro" id="IPR008936">
    <property type="entry name" value="Rho_GTPase_activation_prot"/>
</dbReference>
<dbReference type="AlphaFoldDB" id="A0A427YUG7"/>
<dbReference type="SUPFAM" id="SSF48350">
    <property type="entry name" value="GTPase activation domain, GAP"/>
    <property type="match status" value="1"/>
</dbReference>
<feature type="region of interest" description="Disordered" evidence="1">
    <location>
        <begin position="380"/>
        <end position="421"/>
    </location>
</feature>
<sequence length="1060" mass="110579">MSESPFASLPTSPSLPDMSPPPPILDRERPSRPLSELSENSDRLRKSAGTPTPNLSTDKKSSRPNSEVFSKSRPPSEIRELGMGHKDESGPSNKRVSSPGIHTITVNLVDYAAQVNSASPRPPNSASSQTSLAPQPPSPCTKPGIPPPKPEKPTALRTVSMGSIKEADKGDDSAAGVAARSGPTADGVASKDGVTSDEPPAHPLLVAQRASLRPSPLGPTISNTSTSEAHHATSSTGTSLDSSRSSLDVLGKPPTKSKPSWLRRASGSAGLRSKSKSPAPKDDATLPAMPSIPPSPARAPVLPPRKGIQTSTVGNLADRAGQMLPPETTGKSANATAGPSRSRLGDGQGRPAYSPASPPLPSRDNIGNIRGRLAAWTANAGSTSGFSRSESSATLSSSAPSAPSAFDRAQQRLPSSAQKVLGHAGSAVQKGWAGFRARGVGGSISNMSALGAAPQSGGNVGAGMSQKSSRDRAGMPPPQSSPDRGDGPFFDEGVILRKGGDRVGKVFGREVSEAGRAWGVVDAGTTKEGEANHERRRRACLPAVVVRAVEYLEIWGPKEEGIFRISGRSSHIARLRKEFDSGADLDIRDCHPGDLDPHAVSGIFKSYLRELPAPLLTNALLPQFEAAARGRPAPAQLVEPDESTPAKKKSANSEMALLLFQLPAANWFLLADIVKLLDLIPRHTSTNRMTLNALMLSLGPSLNIPGGILTELLEHRIAFFTKPPPLTTVESTIDLIDFGDIYITPPAVPISEVPFPDQPSRASTPASQLTTDSYSLIGLGFGDKPKKMPQMTSKASLTRLLVGSNGARSSQEALRTSSFVDITPPRVELPLDSPRLPSFESEISTRLSAYEDMAEDLLDPNVIGAKDKVEELHYPTGTVEDRAKLFSVPSLNAPTTAPISPTTPTPIADMFASTSSTLPSLRAPKSSTGSMSPSASLPIMSARSSLVHGTGTDDAANGNGDAGAGPMAQPANPATFIRRGPPVFFSSTGTHGRSKSVALTPVSAGVIAGVKNEPRLSGGAGDEEEQLTGGTDGEDEAEGEIKRFSGGSVKEMVKSMEAAA</sequence>
<keyword evidence="4" id="KW-1185">Reference proteome</keyword>
<dbReference type="CDD" id="cd00159">
    <property type="entry name" value="RhoGAP"/>
    <property type="match status" value="1"/>
</dbReference>
<dbReference type="GO" id="GO:0007264">
    <property type="term" value="P:small GTPase-mediated signal transduction"/>
    <property type="evidence" value="ECO:0007669"/>
    <property type="project" value="InterPro"/>
</dbReference>
<comment type="caution">
    <text evidence="3">The sequence shown here is derived from an EMBL/GenBank/DDBJ whole genome shotgun (WGS) entry which is preliminary data.</text>
</comment>
<dbReference type="Pfam" id="PF00620">
    <property type="entry name" value="RhoGAP"/>
    <property type="match status" value="1"/>
</dbReference>
<reference evidence="3 4" key="1">
    <citation type="submission" date="2018-11" db="EMBL/GenBank/DDBJ databases">
        <title>Genome sequence of Saitozyma podzolica DSM 27192.</title>
        <authorList>
            <person name="Aliyu H."/>
            <person name="Gorte O."/>
            <person name="Ochsenreither K."/>
        </authorList>
    </citation>
    <scope>NUCLEOTIDE SEQUENCE [LARGE SCALE GENOMIC DNA]</scope>
    <source>
        <strain evidence="3 4">DSM 27192</strain>
    </source>
</reference>
<feature type="compositionally biased region" description="Basic and acidic residues" evidence="1">
    <location>
        <begin position="74"/>
        <end position="89"/>
    </location>
</feature>
<feature type="compositionally biased region" description="Low complexity" evidence="1">
    <location>
        <begin position="949"/>
        <end position="959"/>
    </location>
</feature>
<feature type="region of interest" description="Disordered" evidence="1">
    <location>
        <begin position="1012"/>
        <end position="1039"/>
    </location>
</feature>
<dbReference type="InterPro" id="IPR039767">
    <property type="entry name" value="RALBP1"/>
</dbReference>
<evidence type="ECO:0000256" key="1">
    <source>
        <dbReference type="SAM" id="MobiDB-lite"/>
    </source>
</evidence>
<dbReference type="SMART" id="SM00324">
    <property type="entry name" value="RhoGAP"/>
    <property type="match status" value="1"/>
</dbReference>
<dbReference type="PANTHER" id="PTHR12783">
    <property type="entry name" value="RALA BINDING PROTEIN 1 RALBP1"/>
    <property type="match status" value="1"/>
</dbReference>
<feature type="region of interest" description="Disordered" evidence="1">
    <location>
        <begin position="918"/>
        <end position="937"/>
    </location>
</feature>
<feature type="region of interest" description="Disordered" evidence="1">
    <location>
        <begin position="114"/>
        <end position="368"/>
    </location>
</feature>
<gene>
    <name evidence="3" type="ORF">EHS25_004527</name>
</gene>
<dbReference type="InterPro" id="IPR000198">
    <property type="entry name" value="RhoGAP_dom"/>
</dbReference>
<feature type="compositionally biased region" description="Low complexity" evidence="1">
    <location>
        <begin position="8"/>
        <end position="17"/>
    </location>
</feature>
<dbReference type="PANTHER" id="PTHR12783:SF5">
    <property type="entry name" value="RALA-BINDING PROTEIN 1"/>
    <property type="match status" value="1"/>
</dbReference>
<feature type="compositionally biased region" description="Acidic residues" evidence="1">
    <location>
        <begin position="1021"/>
        <end position="1038"/>
    </location>
</feature>
<feature type="compositionally biased region" description="Pro residues" evidence="1">
    <location>
        <begin position="290"/>
        <end position="303"/>
    </location>
</feature>
<feature type="compositionally biased region" description="Low complexity" evidence="1">
    <location>
        <begin position="116"/>
        <end position="128"/>
    </location>
</feature>
<dbReference type="GO" id="GO:0031267">
    <property type="term" value="F:small GTPase binding"/>
    <property type="evidence" value="ECO:0007669"/>
    <property type="project" value="InterPro"/>
</dbReference>
<feature type="compositionally biased region" description="Polar residues" evidence="1">
    <location>
        <begin position="329"/>
        <end position="339"/>
    </location>
</feature>
<protein>
    <recommendedName>
        <fullName evidence="2">Rho-GAP domain-containing protein</fullName>
    </recommendedName>
</protein>
<dbReference type="OrthoDB" id="185175at2759"/>
<name>A0A427YUG7_9TREE</name>
<feature type="compositionally biased region" description="Pro residues" evidence="1">
    <location>
        <begin position="134"/>
        <end position="148"/>
    </location>
</feature>
<evidence type="ECO:0000259" key="2">
    <source>
        <dbReference type="PROSITE" id="PS50238"/>
    </source>
</evidence>